<dbReference type="AlphaFoldDB" id="A0A3M7T136"/>
<reference evidence="1 2" key="1">
    <citation type="journal article" date="2018" name="Sci. Rep.">
        <title>Genomic signatures of local adaptation to the degree of environmental predictability in rotifers.</title>
        <authorList>
            <person name="Franch-Gras L."/>
            <person name="Hahn C."/>
            <person name="Garcia-Roger E.M."/>
            <person name="Carmona M.J."/>
            <person name="Serra M."/>
            <person name="Gomez A."/>
        </authorList>
    </citation>
    <scope>NUCLEOTIDE SEQUENCE [LARGE SCALE GENOMIC DNA]</scope>
    <source>
        <strain evidence="1">HYR1</strain>
    </source>
</reference>
<sequence>MLADDPDFKRFIYSLNNKYIIPCRKSIIFQLMTKLYQLQPIMLQTWSALGKCSVVLMKIECIIDVLYISYI</sequence>
<comment type="caution">
    <text evidence="1">The sequence shown here is derived from an EMBL/GenBank/DDBJ whole genome shotgun (WGS) entry which is preliminary data.</text>
</comment>
<dbReference type="OrthoDB" id="1869581at2759"/>
<evidence type="ECO:0000313" key="2">
    <source>
        <dbReference type="Proteomes" id="UP000276133"/>
    </source>
</evidence>
<organism evidence="1 2">
    <name type="scientific">Brachionus plicatilis</name>
    <name type="common">Marine rotifer</name>
    <name type="synonym">Brachionus muelleri</name>
    <dbReference type="NCBI Taxonomy" id="10195"/>
    <lineage>
        <taxon>Eukaryota</taxon>
        <taxon>Metazoa</taxon>
        <taxon>Spiralia</taxon>
        <taxon>Gnathifera</taxon>
        <taxon>Rotifera</taxon>
        <taxon>Eurotatoria</taxon>
        <taxon>Monogononta</taxon>
        <taxon>Pseudotrocha</taxon>
        <taxon>Ploima</taxon>
        <taxon>Brachionidae</taxon>
        <taxon>Brachionus</taxon>
    </lineage>
</organism>
<dbReference type="Proteomes" id="UP000276133">
    <property type="component" value="Unassembled WGS sequence"/>
</dbReference>
<name>A0A3M7T136_BRAPC</name>
<proteinExistence type="predicted"/>
<accession>A0A3M7T136</accession>
<protein>
    <submittedName>
        <fullName evidence="1">Uncharacterized protein</fullName>
    </submittedName>
</protein>
<keyword evidence="2" id="KW-1185">Reference proteome</keyword>
<evidence type="ECO:0000313" key="1">
    <source>
        <dbReference type="EMBL" id="RNA41751.1"/>
    </source>
</evidence>
<gene>
    <name evidence="1" type="ORF">BpHYR1_037467</name>
</gene>
<dbReference type="EMBL" id="REGN01000464">
    <property type="protein sequence ID" value="RNA41751.1"/>
    <property type="molecule type" value="Genomic_DNA"/>
</dbReference>